<dbReference type="Proteomes" id="UP001140217">
    <property type="component" value="Unassembled WGS sequence"/>
</dbReference>
<accession>A0A9W8LIC9</accession>
<dbReference type="PANTHER" id="PTHR37848">
    <property type="entry name" value="EXPRESSED PROTEIN"/>
    <property type="match status" value="1"/>
</dbReference>
<dbReference type="OrthoDB" id="203796at2759"/>
<dbReference type="AlphaFoldDB" id="A0A9W8LIC9"/>
<feature type="region of interest" description="Disordered" evidence="1">
    <location>
        <begin position="1"/>
        <end position="92"/>
    </location>
</feature>
<feature type="compositionally biased region" description="Polar residues" evidence="1">
    <location>
        <begin position="1"/>
        <end position="12"/>
    </location>
</feature>
<name>A0A9W8LIC9_9FUNG</name>
<reference evidence="3" key="1">
    <citation type="submission" date="2022-07" db="EMBL/GenBank/DDBJ databases">
        <title>Phylogenomic reconstructions and comparative analyses of Kickxellomycotina fungi.</title>
        <authorList>
            <person name="Reynolds N.K."/>
            <person name="Stajich J.E."/>
            <person name="Barry K."/>
            <person name="Grigoriev I.V."/>
            <person name="Crous P."/>
            <person name="Smith M.E."/>
        </authorList>
    </citation>
    <scope>NUCLEOTIDE SEQUENCE</scope>
    <source>
        <strain evidence="3">NBRC 105414</strain>
    </source>
</reference>
<keyword evidence="2" id="KW-0812">Transmembrane</keyword>
<proteinExistence type="predicted"/>
<keyword evidence="4" id="KW-1185">Reference proteome</keyword>
<keyword evidence="2" id="KW-0472">Membrane</keyword>
<evidence type="ECO:0000256" key="1">
    <source>
        <dbReference type="SAM" id="MobiDB-lite"/>
    </source>
</evidence>
<keyword evidence="2" id="KW-1133">Transmembrane helix</keyword>
<gene>
    <name evidence="3" type="ORF">H4R18_003484</name>
</gene>
<evidence type="ECO:0000313" key="4">
    <source>
        <dbReference type="Proteomes" id="UP001140217"/>
    </source>
</evidence>
<feature type="region of interest" description="Disordered" evidence="1">
    <location>
        <begin position="144"/>
        <end position="176"/>
    </location>
</feature>
<evidence type="ECO:0000313" key="3">
    <source>
        <dbReference type="EMBL" id="KAJ2780403.1"/>
    </source>
</evidence>
<sequence length="360" mass="39522">MTPTTTGASNGEQAAEAPAPPSYDDVMQSVHEGLAASSSAAAAAGPSSAAPASVEMGPFSASKPAAPSEEQPLLVPVSSSGGRPTAAATAEQSSRDFFSSLEYKRTSKGYSSSDPLLNTDARALRRFITETNERPRVTVVVEGSHMEERSPGMRPRRDSDAQQDQQQGGPYWNQGGESCREKVVDFRFSLELTPFIHDRGSLYTARQRSGEPYDIDAILQDYVGAENVLKEIVVQKRAIWDYDAVRQQIIAFIRGTVGYPHTVAVTFPMENDRISIKTHSAIGRVWRHPVTSFLCFLTCACLVGWPLRRLATQRWRNKLMSDFVVLVAPHDYVQRNADFMRSQVTWARVPLGIVHGPGHA</sequence>
<evidence type="ECO:0000256" key="2">
    <source>
        <dbReference type="SAM" id="Phobius"/>
    </source>
</evidence>
<dbReference type="PANTHER" id="PTHR37848:SF1">
    <property type="entry name" value="SUN DOMAIN-CONTAINING PROTEIN"/>
    <property type="match status" value="1"/>
</dbReference>
<organism evidence="3 4">
    <name type="scientific">Coemansia javaensis</name>
    <dbReference type="NCBI Taxonomy" id="2761396"/>
    <lineage>
        <taxon>Eukaryota</taxon>
        <taxon>Fungi</taxon>
        <taxon>Fungi incertae sedis</taxon>
        <taxon>Zoopagomycota</taxon>
        <taxon>Kickxellomycotina</taxon>
        <taxon>Kickxellomycetes</taxon>
        <taxon>Kickxellales</taxon>
        <taxon>Kickxellaceae</taxon>
        <taxon>Coemansia</taxon>
    </lineage>
</organism>
<feature type="compositionally biased region" description="Basic and acidic residues" evidence="1">
    <location>
        <begin position="144"/>
        <end position="160"/>
    </location>
</feature>
<dbReference type="EMBL" id="JANBUL010000140">
    <property type="protein sequence ID" value="KAJ2780403.1"/>
    <property type="molecule type" value="Genomic_DNA"/>
</dbReference>
<comment type="caution">
    <text evidence="3">The sequence shown here is derived from an EMBL/GenBank/DDBJ whole genome shotgun (WGS) entry which is preliminary data.</text>
</comment>
<protein>
    <submittedName>
        <fullName evidence="3">Uncharacterized protein</fullName>
    </submittedName>
</protein>
<feature type="compositionally biased region" description="Low complexity" evidence="1">
    <location>
        <begin position="35"/>
        <end position="53"/>
    </location>
</feature>
<feature type="transmembrane region" description="Helical" evidence="2">
    <location>
        <begin position="286"/>
        <end position="307"/>
    </location>
</feature>